<evidence type="ECO:0000313" key="3">
    <source>
        <dbReference type="EMBL" id="GMA87821.1"/>
    </source>
</evidence>
<dbReference type="EMBL" id="BSUZ01000001">
    <property type="protein sequence ID" value="GMA87821.1"/>
    <property type="molecule type" value="Genomic_DNA"/>
</dbReference>
<name>A0ABQ6JHW0_9ACTN</name>
<dbReference type="Proteomes" id="UP001157017">
    <property type="component" value="Unassembled WGS sequence"/>
</dbReference>
<keyword evidence="2" id="KW-1133">Transmembrane helix</keyword>
<reference evidence="4" key="1">
    <citation type="journal article" date="2019" name="Int. J. Syst. Evol. Microbiol.">
        <title>The Global Catalogue of Microorganisms (GCM) 10K type strain sequencing project: providing services to taxonomists for standard genome sequencing and annotation.</title>
        <authorList>
            <consortium name="The Broad Institute Genomics Platform"/>
            <consortium name="The Broad Institute Genome Sequencing Center for Infectious Disease"/>
            <person name="Wu L."/>
            <person name="Ma J."/>
        </authorList>
    </citation>
    <scope>NUCLEOTIDE SEQUENCE [LARGE SCALE GENOMIC DNA]</scope>
    <source>
        <strain evidence="4">NBRC 108730</strain>
    </source>
</reference>
<feature type="region of interest" description="Disordered" evidence="1">
    <location>
        <begin position="285"/>
        <end position="519"/>
    </location>
</feature>
<proteinExistence type="predicted"/>
<feature type="compositionally biased region" description="Low complexity" evidence="1">
    <location>
        <begin position="424"/>
        <end position="441"/>
    </location>
</feature>
<organism evidence="3 4">
    <name type="scientific">Angustibacter aerolatus</name>
    <dbReference type="NCBI Taxonomy" id="1162965"/>
    <lineage>
        <taxon>Bacteria</taxon>
        <taxon>Bacillati</taxon>
        <taxon>Actinomycetota</taxon>
        <taxon>Actinomycetes</taxon>
        <taxon>Kineosporiales</taxon>
        <taxon>Kineosporiaceae</taxon>
    </lineage>
</organism>
<sequence length="519" mass="54471">MVRVHSARSRREAEAFERALTGDAPPGDLEPLVRLAGRLPAPSAVPREAFVDDLRERLLAEAGRLERRPVPHRAETPHAGHDPVTVVLLRPRRLLGALVAAAVLAIAVVGGLSTRALPGDRLYPVRLGVGEARVRLAGDDTARGRALLAQVDQRLGDVDRLVADGDPTSAQVDVALTAATDDLVGAQRLLLRADGRLPDPDGLQALADTTRQAAGRLDALGPLPQGSQPALDRLRQALVDGQTALVRVVAGCGDACAAVTETLRRAAQTVGGGSPLVLALARAATGQQVQAGAGGRGGRRRRRPRDRRPGRRVDRRGRRRGRGVDLDATRCHRPGRAGTRERVDDVQPVGRRARAGSDRVGPGRRGRRPVGGREPARPDDDRGPGTGGHRAAGVGHARRRDDHRAERAPAAALDHQAPRRQAARRPAGASSASAASASADRPVLRPGSGKISTKNGSSPTNRTCRARLSTLALPATRTRGSARPPGGRPTPTAGRADAGSIPLRGTPDPACPLPEEILS</sequence>
<feature type="compositionally biased region" description="Polar residues" evidence="1">
    <location>
        <begin position="450"/>
        <end position="463"/>
    </location>
</feature>
<feature type="compositionally biased region" description="Low complexity" evidence="1">
    <location>
        <begin position="476"/>
        <end position="496"/>
    </location>
</feature>
<feature type="compositionally biased region" description="Basic residues" evidence="1">
    <location>
        <begin position="297"/>
        <end position="321"/>
    </location>
</feature>
<accession>A0ABQ6JHW0</accession>
<gene>
    <name evidence="3" type="ORF">GCM10025868_30710</name>
</gene>
<evidence type="ECO:0000256" key="2">
    <source>
        <dbReference type="SAM" id="Phobius"/>
    </source>
</evidence>
<evidence type="ECO:0008006" key="5">
    <source>
        <dbReference type="Google" id="ProtNLM"/>
    </source>
</evidence>
<evidence type="ECO:0000256" key="1">
    <source>
        <dbReference type="SAM" id="MobiDB-lite"/>
    </source>
</evidence>
<feature type="transmembrane region" description="Helical" evidence="2">
    <location>
        <begin position="94"/>
        <end position="112"/>
    </location>
</feature>
<keyword evidence="4" id="KW-1185">Reference proteome</keyword>
<evidence type="ECO:0000313" key="4">
    <source>
        <dbReference type="Proteomes" id="UP001157017"/>
    </source>
</evidence>
<comment type="caution">
    <text evidence="3">The sequence shown here is derived from an EMBL/GenBank/DDBJ whole genome shotgun (WGS) entry which is preliminary data.</text>
</comment>
<protein>
    <recommendedName>
        <fullName evidence="5">DUF5667 domain-containing protein</fullName>
    </recommendedName>
</protein>
<feature type="compositionally biased region" description="Basic and acidic residues" evidence="1">
    <location>
        <begin position="374"/>
        <end position="383"/>
    </location>
</feature>
<keyword evidence="2" id="KW-0812">Transmembrane</keyword>
<keyword evidence="2" id="KW-0472">Membrane</keyword>